<organism evidence="1 3">
    <name type="scientific">Gibberella zeae</name>
    <name type="common">Wheat head blight fungus</name>
    <name type="synonym">Fusarium graminearum</name>
    <dbReference type="NCBI Taxonomy" id="5518"/>
    <lineage>
        <taxon>Eukaryota</taxon>
        <taxon>Fungi</taxon>
        <taxon>Dikarya</taxon>
        <taxon>Ascomycota</taxon>
        <taxon>Pezizomycotina</taxon>
        <taxon>Sordariomycetes</taxon>
        <taxon>Hypocreomycetidae</taxon>
        <taxon>Hypocreales</taxon>
        <taxon>Nectriaceae</taxon>
        <taxon>Fusarium</taxon>
    </lineage>
</organism>
<gene>
    <name evidence="2" type="ORF">FUG_LOCUS230241</name>
    <name evidence="1" type="ORF">MDCFG202_LOCUS592390</name>
</gene>
<protein>
    <submittedName>
        <fullName evidence="1">Uncharacterized protein</fullName>
    </submittedName>
</protein>
<name>A0A2H3FTI3_GIBZA</name>
<dbReference type="OrthoDB" id="4500473at2759"/>
<dbReference type="Proteomes" id="UP000746612">
    <property type="component" value="Unassembled WGS sequence"/>
</dbReference>
<reference evidence="2" key="1">
    <citation type="submission" date="2019-04" db="EMBL/GenBank/DDBJ databases">
        <authorList>
            <person name="Melise S."/>
            <person name="Noan J."/>
            <person name="Okalmin O."/>
        </authorList>
    </citation>
    <scope>NUCLEOTIDE SEQUENCE</scope>
    <source>
        <strain evidence="2">FN9</strain>
    </source>
</reference>
<dbReference type="AlphaFoldDB" id="A0A2H3FTI3"/>
<dbReference type="EMBL" id="CAAKMV010000126">
    <property type="protein sequence ID" value="VIO56865.1"/>
    <property type="molecule type" value="Genomic_DNA"/>
</dbReference>
<reference evidence="1" key="2">
    <citation type="submission" date="2021-03" db="EMBL/GenBank/DDBJ databases">
        <authorList>
            <person name="Alouane T."/>
            <person name="Langin T."/>
            <person name="Bonhomme L."/>
        </authorList>
    </citation>
    <scope>NUCLEOTIDE SEQUENCE</scope>
    <source>
        <strain evidence="1">MDC_Fg202</strain>
    </source>
</reference>
<evidence type="ECO:0000313" key="2">
    <source>
        <dbReference type="EMBL" id="VIO56865.1"/>
    </source>
</evidence>
<sequence>MNFGHNPRVDNLKKQIPTYYVAPNFTTQPPPDGPLGLGTLVENLKDYYPINQGSANRVAISTDQLYTDVKENVTASFTKTHSGEGRIFARFLDSSVHGDASLKGKRMDEDIYNMARLETIYFCPQSAYIKKCLKLQDVMDYNEMVGYKHPMYLVTGLKIAWGATILTKHGHGMEGKAESEVLAPAGPIDLQLGATAGASSESGLQSSFGKPADFILGLQVQKLYYKRAFFVGAPTLTTERVTKNAVLVDDDGPNSGYEDDGEFDYILADLDEGDLESLVALTSDDFDGHEV</sequence>
<evidence type="ECO:0000313" key="1">
    <source>
        <dbReference type="EMBL" id="CAG2010160.1"/>
    </source>
</evidence>
<dbReference type="EMBL" id="CAJPIJ010000212">
    <property type="protein sequence ID" value="CAG2010160.1"/>
    <property type="molecule type" value="Genomic_DNA"/>
</dbReference>
<accession>A0A2H3FTI3</accession>
<proteinExistence type="predicted"/>
<evidence type="ECO:0000313" key="3">
    <source>
        <dbReference type="Proteomes" id="UP000746612"/>
    </source>
</evidence>